<name>A0A8X6PMU2_NEPPI</name>
<dbReference type="Proteomes" id="UP000887013">
    <property type="component" value="Unassembled WGS sequence"/>
</dbReference>
<dbReference type="AlphaFoldDB" id="A0A8X6PMU2"/>
<comment type="caution">
    <text evidence="1">The sequence shown here is derived from an EMBL/GenBank/DDBJ whole genome shotgun (WGS) entry which is preliminary data.</text>
</comment>
<sequence>MKDLIELARSAHSNTFNTKFSDQLLQLMPVKFRTHNQNLDFFKHERPLWCESGCDLLISGHSLELLQPWQILATPIDVLGSFRNLP</sequence>
<evidence type="ECO:0000313" key="2">
    <source>
        <dbReference type="Proteomes" id="UP000887013"/>
    </source>
</evidence>
<accession>A0A8X6PMU2</accession>
<gene>
    <name evidence="1" type="ORF">NPIL_230801</name>
</gene>
<protein>
    <submittedName>
        <fullName evidence="1">Uncharacterized protein</fullName>
    </submittedName>
</protein>
<evidence type="ECO:0000313" key="1">
    <source>
        <dbReference type="EMBL" id="GFT79053.1"/>
    </source>
</evidence>
<keyword evidence="2" id="KW-1185">Reference proteome</keyword>
<reference evidence="1" key="1">
    <citation type="submission" date="2020-08" db="EMBL/GenBank/DDBJ databases">
        <title>Multicomponent nature underlies the extraordinary mechanical properties of spider dragline silk.</title>
        <authorList>
            <person name="Kono N."/>
            <person name="Nakamura H."/>
            <person name="Mori M."/>
            <person name="Yoshida Y."/>
            <person name="Ohtoshi R."/>
            <person name="Malay A.D."/>
            <person name="Moran D.A.P."/>
            <person name="Tomita M."/>
            <person name="Numata K."/>
            <person name="Arakawa K."/>
        </authorList>
    </citation>
    <scope>NUCLEOTIDE SEQUENCE</scope>
</reference>
<proteinExistence type="predicted"/>
<dbReference type="EMBL" id="BMAW01118283">
    <property type="protein sequence ID" value="GFT79053.1"/>
    <property type="molecule type" value="Genomic_DNA"/>
</dbReference>
<organism evidence="1 2">
    <name type="scientific">Nephila pilipes</name>
    <name type="common">Giant wood spider</name>
    <name type="synonym">Nephila maculata</name>
    <dbReference type="NCBI Taxonomy" id="299642"/>
    <lineage>
        <taxon>Eukaryota</taxon>
        <taxon>Metazoa</taxon>
        <taxon>Ecdysozoa</taxon>
        <taxon>Arthropoda</taxon>
        <taxon>Chelicerata</taxon>
        <taxon>Arachnida</taxon>
        <taxon>Araneae</taxon>
        <taxon>Araneomorphae</taxon>
        <taxon>Entelegynae</taxon>
        <taxon>Araneoidea</taxon>
        <taxon>Nephilidae</taxon>
        <taxon>Nephila</taxon>
    </lineage>
</organism>